<feature type="domain" description="Glycosyltransferase subfamily 4-like N-terminal" evidence="4">
    <location>
        <begin position="35"/>
        <end position="158"/>
    </location>
</feature>
<evidence type="ECO:0000256" key="1">
    <source>
        <dbReference type="ARBA" id="ARBA00022676"/>
    </source>
</evidence>
<dbReference type="RefSeq" id="WP_263593766.1">
    <property type="nucleotide sequence ID" value="NZ_CP107020.1"/>
</dbReference>
<organism evidence="5 6">
    <name type="scientific">Brachybacterium huguangmaarense</name>
    <dbReference type="NCBI Taxonomy" id="1652028"/>
    <lineage>
        <taxon>Bacteria</taxon>
        <taxon>Bacillati</taxon>
        <taxon>Actinomycetota</taxon>
        <taxon>Actinomycetes</taxon>
        <taxon>Micrococcales</taxon>
        <taxon>Dermabacteraceae</taxon>
        <taxon>Brachybacterium</taxon>
    </lineage>
</organism>
<name>A0ABY6G032_9MICO</name>
<dbReference type="EMBL" id="CP107020">
    <property type="protein sequence ID" value="UYG16553.1"/>
    <property type="molecule type" value="Genomic_DNA"/>
</dbReference>
<dbReference type="SUPFAM" id="SSF53756">
    <property type="entry name" value="UDP-Glycosyltransferase/glycogen phosphorylase"/>
    <property type="match status" value="1"/>
</dbReference>
<dbReference type="Pfam" id="PF13692">
    <property type="entry name" value="Glyco_trans_1_4"/>
    <property type="match status" value="1"/>
</dbReference>
<keyword evidence="6" id="KW-1185">Reference proteome</keyword>
<gene>
    <name evidence="5" type="ORF">BRM3_13255</name>
</gene>
<evidence type="ECO:0000256" key="3">
    <source>
        <dbReference type="SAM" id="MobiDB-lite"/>
    </source>
</evidence>
<keyword evidence="2 5" id="KW-0808">Transferase</keyword>
<evidence type="ECO:0000256" key="2">
    <source>
        <dbReference type="ARBA" id="ARBA00022679"/>
    </source>
</evidence>
<proteinExistence type="predicted"/>
<dbReference type="Gene3D" id="3.40.50.2000">
    <property type="entry name" value="Glycogen Phosphorylase B"/>
    <property type="match status" value="2"/>
</dbReference>
<feature type="compositionally biased region" description="Low complexity" evidence="3">
    <location>
        <begin position="162"/>
        <end position="178"/>
    </location>
</feature>
<keyword evidence="1 5" id="KW-0328">Glycosyltransferase</keyword>
<sequence length="366" mass="37572">MTTAGPTPEAATVLIVEPLATGGLHAHVHDEIAALRAAGLDVRPAAVSIGPRPRPLADLRAVRALRAALRADGVRAVHAHGLRAGALTALARGRRGRAPRLVVTLHNRTVGSAPSRAVGAALLRVLARRADAVLAVSPDLVEDARAAGAREVALAVVPARSAPPAAADAPPAHGAAASAREEREARETHRGLDVLVIARLAPQKGLHDLLDAAALLGREHPGAVRVRVVGEGPQRTELSARIAAEQLEVELLGHRDDVPELLARCDLVVSAAVWEGQPVALQEALHAGRAIVATDAGGTASVVGDAVRLVPVGDAPALAAAILELADPAARARAEAASSSRAAELPGIEDMTTQLRVVLAPRPARR</sequence>
<reference evidence="5" key="1">
    <citation type="submission" date="2022-10" db="EMBL/GenBank/DDBJ databases">
        <title>Whole-Genome Sequencing of Brachybacterium huguangmaarense BRM-3, Isolated from Betula schmidtii.</title>
        <authorList>
            <person name="Haam D."/>
        </authorList>
    </citation>
    <scope>NUCLEOTIDE SEQUENCE</scope>
    <source>
        <strain evidence="5">BRM-3</strain>
    </source>
</reference>
<evidence type="ECO:0000259" key="4">
    <source>
        <dbReference type="Pfam" id="PF13579"/>
    </source>
</evidence>
<protein>
    <submittedName>
        <fullName evidence="5">Glycosyltransferase</fullName>
        <ecNumber evidence="5">2.4.-.-</ecNumber>
    </submittedName>
</protein>
<accession>A0ABY6G032</accession>
<evidence type="ECO:0000313" key="6">
    <source>
        <dbReference type="Proteomes" id="UP001164305"/>
    </source>
</evidence>
<dbReference type="GO" id="GO:0016757">
    <property type="term" value="F:glycosyltransferase activity"/>
    <property type="evidence" value="ECO:0007669"/>
    <property type="project" value="UniProtKB-KW"/>
</dbReference>
<evidence type="ECO:0000313" key="5">
    <source>
        <dbReference type="EMBL" id="UYG16553.1"/>
    </source>
</evidence>
<dbReference type="PANTHER" id="PTHR12526">
    <property type="entry name" value="GLYCOSYLTRANSFERASE"/>
    <property type="match status" value="1"/>
</dbReference>
<dbReference type="EC" id="2.4.-.-" evidence="5"/>
<dbReference type="PANTHER" id="PTHR12526:SF638">
    <property type="entry name" value="SPORE COAT PROTEIN SA"/>
    <property type="match status" value="1"/>
</dbReference>
<dbReference type="Proteomes" id="UP001164305">
    <property type="component" value="Chromosome"/>
</dbReference>
<dbReference type="Pfam" id="PF13579">
    <property type="entry name" value="Glyco_trans_4_4"/>
    <property type="match status" value="1"/>
</dbReference>
<dbReference type="InterPro" id="IPR028098">
    <property type="entry name" value="Glyco_trans_4-like_N"/>
</dbReference>
<feature type="region of interest" description="Disordered" evidence="3">
    <location>
        <begin position="162"/>
        <end position="184"/>
    </location>
</feature>